<organism evidence="2 3">
    <name type="scientific">Butyricimonas hominis</name>
    <dbReference type="NCBI Taxonomy" id="2763032"/>
    <lineage>
        <taxon>Bacteria</taxon>
        <taxon>Pseudomonadati</taxon>
        <taxon>Bacteroidota</taxon>
        <taxon>Bacteroidia</taxon>
        <taxon>Bacteroidales</taxon>
        <taxon>Odoribacteraceae</taxon>
        <taxon>Butyricimonas</taxon>
    </lineage>
</organism>
<dbReference type="EMBL" id="JACOOH010000007">
    <property type="protein sequence ID" value="MBC5622520.1"/>
    <property type="molecule type" value="Genomic_DNA"/>
</dbReference>
<name>A0ABR7D3J7_9BACT</name>
<dbReference type="InterPro" id="IPR035985">
    <property type="entry name" value="Ubiquitin-activating_enz"/>
</dbReference>
<dbReference type="SUPFAM" id="SSF69572">
    <property type="entry name" value="Activating enzymes of the ubiquitin-like proteins"/>
    <property type="match status" value="1"/>
</dbReference>
<dbReference type="InterPro" id="IPR000594">
    <property type="entry name" value="ThiF_NAD_FAD-bd"/>
</dbReference>
<comment type="caution">
    <text evidence="2">The sequence shown here is derived from an EMBL/GenBank/DDBJ whole genome shotgun (WGS) entry which is preliminary data.</text>
</comment>
<dbReference type="PANTHER" id="PTHR43267:SF1">
    <property type="entry name" value="TRNA THREONYLCARBAMOYLADENOSINE DEHYDRATASE"/>
    <property type="match status" value="1"/>
</dbReference>
<proteinExistence type="predicted"/>
<reference evidence="2 3" key="1">
    <citation type="submission" date="2020-08" db="EMBL/GenBank/DDBJ databases">
        <title>Genome public.</title>
        <authorList>
            <person name="Liu C."/>
            <person name="Sun Q."/>
        </authorList>
    </citation>
    <scope>NUCLEOTIDE SEQUENCE [LARGE SCALE GENOMIC DNA]</scope>
    <source>
        <strain evidence="2 3">NSJ-56</strain>
    </source>
</reference>
<gene>
    <name evidence="2" type="ORF">H8S64_15590</name>
</gene>
<dbReference type="PANTHER" id="PTHR43267">
    <property type="entry name" value="TRNA THREONYLCARBAMOYLADENOSINE DEHYDRATASE"/>
    <property type="match status" value="1"/>
</dbReference>
<dbReference type="RefSeq" id="WP_099289974.1">
    <property type="nucleotide sequence ID" value="NZ_JACOOH010000007.1"/>
</dbReference>
<keyword evidence="3" id="KW-1185">Reference proteome</keyword>
<dbReference type="Gene3D" id="3.40.50.720">
    <property type="entry name" value="NAD(P)-binding Rossmann-like Domain"/>
    <property type="match status" value="1"/>
</dbReference>
<dbReference type="CDD" id="cd00755">
    <property type="entry name" value="YgdL_like"/>
    <property type="match status" value="1"/>
</dbReference>
<protein>
    <submittedName>
        <fullName evidence="2">tRNA threonylcarbamoyladenosine dehydratase</fullName>
    </submittedName>
</protein>
<dbReference type="InterPro" id="IPR045886">
    <property type="entry name" value="ThiF/MoeB/HesA"/>
</dbReference>
<feature type="domain" description="THIF-type NAD/FAD binding fold" evidence="1">
    <location>
        <begin position="11"/>
        <end position="235"/>
    </location>
</feature>
<evidence type="ECO:0000313" key="2">
    <source>
        <dbReference type="EMBL" id="MBC5622520.1"/>
    </source>
</evidence>
<sequence length="247" mass="27218">MMDWLSRTELLLGQERLGQLKNAHVLVAGLGGVGAYAAEQLCRAGIGELTIIDGDSVDVTNKNRQLPALDSNIGKAKAEIMAARFRDINPDIRLHVINDFIKDDRMIEILEMAKYDYVVDAIDTLAPKIFLIYHSLQKGYRIVSSMGAGGKMDPTQVCIADISKSYNCNLARMLRKRLHKLGVYKGVKVVFSPEEVAPEAIVLSESENKKSNVGTISYMPPVFGCFCASVVIRDLAEPVSSEDLKKN</sequence>
<evidence type="ECO:0000313" key="3">
    <source>
        <dbReference type="Proteomes" id="UP000646484"/>
    </source>
</evidence>
<evidence type="ECO:0000259" key="1">
    <source>
        <dbReference type="Pfam" id="PF00899"/>
    </source>
</evidence>
<dbReference type="Proteomes" id="UP000646484">
    <property type="component" value="Unassembled WGS sequence"/>
</dbReference>
<dbReference type="Pfam" id="PF00899">
    <property type="entry name" value="ThiF"/>
    <property type="match status" value="1"/>
</dbReference>
<accession>A0ABR7D3J7</accession>